<protein>
    <submittedName>
        <fullName evidence="1">Uncharacterized protein</fullName>
    </submittedName>
</protein>
<dbReference type="Proteomes" id="UP000649328">
    <property type="component" value="Unassembled WGS sequence"/>
</dbReference>
<dbReference type="AlphaFoldDB" id="A0A8H7L9N4"/>
<gene>
    <name evidence="1" type="ORF">HF325_002911</name>
</gene>
<organism evidence="1 2">
    <name type="scientific">Metschnikowia pulcherrima</name>
    <dbReference type="NCBI Taxonomy" id="27326"/>
    <lineage>
        <taxon>Eukaryota</taxon>
        <taxon>Fungi</taxon>
        <taxon>Dikarya</taxon>
        <taxon>Ascomycota</taxon>
        <taxon>Saccharomycotina</taxon>
        <taxon>Pichiomycetes</taxon>
        <taxon>Metschnikowiaceae</taxon>
        <taxon>Metschnikowia</taxon>
    </lineage>
</organism>
<evidence type="ECO:0000313" key="1">
    <source>
        <dbReference type="EMBL" id="KAF8001946.1"/>
    </source>
</evidence>
<sequence length="59" mass="7158">MITSCALWKNRRKFCAFYGENVENRKKMAEIYEEDYETVPEDENLELYRFAVEQLVSEQ</sequence>
<accession>A0A8H7L9N4</accession>
<reference evidence="1" key="1">
    <citation type="submission" date="2020-10" db="EMBL/GenBank/DDBJ databases">
        <title>The Whole-Genome Sequence of Metschnikowia persimmonesis, a Novel Endophytic Yeast Species Isolated from Medicinal Plant Diospyros kaki Thumb.</title>
        <authorList>
            <person name="Rahmat E."/>
            <person name="Kang Y."/>
        </authorList>
    </citation>
    <scope>NUCLEOTIDE SEQUENCE</scope>
    <source>
        <strain evidence="1">KIOM G15050</strain>
    </source>
</reference>
<evidence type="ECO:0000313" key="2">
    <source>
        <dbReference type="Proteomes" id="UP000649328"/>
    </source>
</evidence>
<dbReference type="EMBL" id="JACBPP010000004">
    <property type="protein sequence ID" value="KAF8001946.1"/>
    <property type="molecule type" value="Genomic_DNA"/>
</dbReference>
<name>A0A8H7L9N4_9ASCO</name>
<keyword evidence="2" id="KW-1185">Reference proteome</keyword>
<proteinExistence type="predicted"/>
<comment type="caution">
    <text evidence="1">The sequence shown here is derived from an EMBL/GenBank/DDBJ whole genome shotgun (WGS) entry which is preliminary data.</text>
</comment>